<reference evidence="1" key="1">
    <citation type="submission" date="2024-02" db="EMBL/GenBank/DDBJ databases">
        <authorList>
            <consortium name="ELIXIR-Norway"/>
            <consortium name="Elixir Norway"/>
        </authorList>
    </citation>
    <scope>NUCLEOTIDE SEQUENCE</scope>
</reference>
<accession>A0ABP0UPY1</accession>
<evidence type="ECO:0000313" key="1">
    <source>
        <dbReference type="EMBL" id="CAK9226868.1"/>
    </source>
</evidence>
<protein>
    <submittedName>
        <fullName evidence="1">Uncharacterized protein</fullName>
    </submittedName>
</protein>
<gene>
    <name evidence="1" type="ORF">CSSPTR1EN2_LOCUS18454</name>
</gene>
<evidence type="ECO:0000313" key="2">
    <source>
        <dbReference type="Proteomes" id="UP001497512"/>
    </source>
</evidence>
<keyword evidence="2" id="KW-1185">Reference proteome</keyword>
<proteinExistence type="predicted"/>
<name>A0ABP0UPY1_9BRYO</name>
<dbReference type="Proteomes" id="UP001497512">
    <property type="component" value="Chromosome 5"/>
</dbReference>
<organism evidence="1 2">
    <name type="scientific">Sphagnum troendelagicum</name>
    <dbReference type="NCBI Taxonomy" id="128251"/>
    <lineage>
        <taxon>Eukaryota</taxon>
        <taxon>Viridiplantae</taxon>
        <taxon>Streptophyta</taxon>
        <taxon>Embryophyta</taxon>
        <taxon>Bryophyta</taxon>
        <taxon>Sphagnophytina</taxon>
        <taxon>Sphagnopsida</taxon>
        <taxon>Sphagnales</taxon>
        <taxon>Sphagnaceae</taxon>
        <taxon>Sphagnum</taxon>
    </lineage>
</organism>
<sequence>MIMVPAHHVSYRKKGKGHVQQGAKAGDGNEEFYINRTFVNMLLGFVYEEDDPENLSKLLEMARKKALFMYPGCSTDSKAAHQDGNAKVVARLVTRAVEQDVRADIKWPSAAKNQTVCSKMSDFHASFMWAWGKHMQSRRKLHSRPHLKQTRTCKRQCTFKKKICYGSCQNSSHA</sequence>
<dbReference type="EMBL" id="OZ019897">
    <property type="protein sequence ID" value="CAK9226868.1"/>
    <property type="molecule type" value="Genomic_DNA"/>
</dbReference>